<organism evidence="2 3">
    <name type="scientific">Massilia psychrophila</name>
    <dbReference type="NCBI Taxonomy" id="1603353"/>
    <lineage>
        <taxon>Bacteria</taxon>
        <taxon>Pseudomonadati</taxon>
        <taxon>Pseudomonadota</taxon>
        <taxon>Betaproteobacteria</taxon>
        <taxon>Burkholderiales</taxon>
        <taxon>Oxalobacteraceae</taxon>
        <taxon>Telluria group</taxon>
        <taxon>Massilia</taxon>
    </lineage>
</organism>
<reference evidence="2 3" key="1">
    <citation type="submission" date="2017-10" db="EMBL/GenBank/DDBJ databases">
        <title>Massilia psychrophilum sp. nov., a novel purple-pigmented bacterium isolated from Tianshan glacier, Xinjiang Municipality, China.</title>
        <authorList>
            <person name="Wang H."/>
        </authorList>
    </citation>
    <scope>NUCLEOTIDE SEQUENCE [LARGE SCALE GENOMIC DNA]</scope>
    <source>
        <strain evidence="2 3">JCM 30813</strain>
    </source>
</reference>
<protein>
    <recommendedName>
        <fullName evidence="4">VanZ-like domain-containing protein</fullName>
    </recommendedName>
</protein>
<comment type="caution">
    <text evidence="2">The sequence shown here is derived from an EMBL/GenBank/DDBJ whole genome shotgun (WGS) entry which is preliminary data.</text>
</comment>
<proteinExistence type="predicted"/>
<keyword evidence="1" id="KW-0812">Transmembrane</keyword>
<feature type="transmembrane region" description="Helical" evidence="1">
    <location>
        <begin position="50"/>
        <end position="67"/>
    </location>
</feature>
<evidence type="ECO:0000313" key="3">
    <source>
        <dbReference type="Proteomes" id="UP000228593"/>
    </source>
</evidence>
<dbReference type="AlphaFoldDB" id="A0A2G8SYB9"/>
<dbReference type="EMBL" id="PDOB01000030">
    <property type="protein sequence ID" value="PIL38744.1"/>
    <property type="molecule type" value="Genomic_DNA"/>
</dbReference>
<keyword evidence="1" id="KW-0472">Membrane</keyword>
<accession>A0A2G8SYB9</accession>
<gene>
    <name evidence="2" type="ORF">CR103_16545</name>
</gene>
<dbReference type="RefSeq" id="WP_099917056.1">
    <property type="nucleotide sequence ID" value="NZ_BMHS01000027.1"/>
</dbReference>
<name>A0A2G8SYB9_9BURK</name>
<dbReference type="NCBIfam" id="NF037970">
    <property type="entry name" value="vanZ_1"/>
    <property type="match status" value="1"/>
</dbReference>
<keyword evidence="3" id="KW-1185">Reference proteome</keyword>
<evidence type="ECO:0000313" key="2">
    <source>
        <dbReference type="EMBL" id="PIL38744.1"/>
    </source>
</evidence>
<dbReference type="OrthoDB" id="8665993at2"/>
<dbReference type="Proteomes" id="UP000228593">
    <property type="component" value="Unassembled WGS sequence"/>
</dbReference>
<keyword evidence="1" id="KW-1133">Transmembrane helix</keyword>
<sequence>MPALFYVLVFDSKFSKLRYGAALLIYALILVLGSIPGARAEIGHYATGLMLHSLAYAMLTVLVYTGSSGNASQRAFKSVLTVSLMGACDELLQTLLTYRGASVSDWLVDLTASIVVSAVLWAAWPKAVLAPQ</sequence>
<evidence type="ECO:0008006" key="4">
    <source>
        <dbReference type="Google" id="ProtNLM"/>
    </source>
</evidence>
<evidence type="ECO:0000256" key="1">
    <source>
        <dbReference type="SAM" id="Phobius"/>
    </source>
</evidence>